<evidence type="ECO:0000313" key="1">
    <source>
        <dbReference type="EMBL" id="JAH40306.1"/>
    </source>
</evidence>
<reference evidence="1" key="1">
    <citation type="submission" date="2014-11" db="EMBL/GenBank/DDBJ databases">
        <authorList>
            <person name="Amaro Gonzalez C."/>
        </authorList>
    </citation>
    <scope>NUCLEOTIDE SEQUENCE</scope>
</reference>
<sequence>MCFSYQEDSGPDLCLLCLRKGRLNICSVTKPIYLLLRWAQDMVLSSIDLFAQELDINI</sequence>
<protein>
    <submittedName>
        <fullName evidence="1">Uncharacterized protein</fullName>
    </submittedName>
</protein>
<accession>A0A0E9SG99</accession>
<dbReference type="EMBL" id="GBXM01068271">
    <property type="protein sequence ID" value="JAH40306.1"/>
    <property type="molecule type" value="Transcribed_RNA"/>
</dbReference>
<organism evidence="1">
    <name type="scientific">Anguilla anguilla</name>
    <name type="common">European freshwater eel</name>
    <name type="synonym">Muraena anguilla</name>
    <dbReference type="NCBI Taxonomy" id="7936"/>
    <lineage>
        <taxon>Eukaryota</taxon>
        <taxon>Metazoa</taxon>
        <taxon>Chordata</taxon>
        <taxon>Craniata</taxon>
        <taxon>Vertebrata</taxon>
        <taxon>Euteleostomi</taxon>
        <taxon>Actinopterygii</taxon>
        <taxon>Neopterygii</taxon>
        <taxon>Teleostei</taxon>
        <taxon>Anguilliformes</taxon>
        <taxon>Anguillidae</taxon>
        <taxon>Anguilla</taxon>
    </lineage>
</organism>
<reference evidence="1" key="2">
    <citation type="journal article" date="2015" name="Fish Shellfish Immunol.">
        <title>Early steps in the European eel (Anguilla anguilla)-Vibrio vulnificus interaction in the gills: Role of the RtxA13 toxin.</title>
        <authorList>
            <person name="Callol A."/>
            <person name="Pajuelo D."/>
            <person name="Ebbesson L."/>
            <person name="Teles M."/>
            <person name="MacKenzie S."/>
            <person name="Amaro C."/>
        </authorList>
    </citation>
    <scope>NUCLEOTIDE SEQUENCE</scope>
</reference>
<dbReference type="AlphaFoldDB" id="A0A0E9SG99"/>
<name>A0A0E9SG99_ANGAN</name>
<proteinExistence type="predicted"/>